<keyword evidence="2 4" id="KW-0408">Iron</keyword>
<dbReference type="PANTHER" id="PTHR43011">
    <property type="entry name" value="IRON-SULFUR CLUSTER ASSEMBLY 2 HOMOLOG, MITOCHONDRIAL"/>
    <property type="match status" value="1"/>
</dbReference>
<dbReference type="Gene3D" id="2.60.300.12">
    <property type="entry name" value="HesB-like domain"/>
    <property type="match status" value="1"/>
</dbReference>
<dbReference type="InterPro" id="IPR035903">
    <property type="entry name" value="HesB-like_dom_sf"/>
</dbReference>
<dbReference type="AlphaFoldDB" id="A0A4R6XUD6"/>
<evidence type="ECO:0000256" key="4">
    <source>
        <dbReference type="HAMAP-Rule" id="MF_01380"/>
    </source>
</evidence>
<evidence type="ECO:0000259" key="5">
    <source>
        <dbReference type="Pfam" id="PF01521"/>
    </source>
</evidence>
<sequence>MENNPIQLSSAAAHKISQLVLEEMNPDLKFRVYIIGGGCSGFQYGFAFEEDITDGDMVLEQNGVQMMVDPMSFPYLMGSTVDYLEDLQGSRFLVSNPNAKSTCGCGSSFSI</sequence>
<evidence type="ECO:0000256" key="1">
    <source>
        <dbReference type="ARBA" id="ARBA00022723"/>
    </source>
</evidence>
<reference evidence="6 7" key="1">
    <citation type="submission" date="2019-03" db="EMBL/GenBank/DDBJ databases">
        <title>Genomic Encyclopedia of Type Strains, Phase IV (KMG-IV): sequencing the most valuable type-strain genomes for metagenomic binning, comparative biology and taxonomic classification.</title>
        <authorList>
            <person name="Goeker M."/>
        </authorList>
    </citation>
    <scope>NUCLEOTIDE SEQUENCE [LARGE SCALE GENOMIC DNA]</scope>
    <source>
        <strain evidence="6 7">DSM 25488</strain>
    </source>
</reference>
<dbReference type="GO" id="GO:0005506">
    <property type="term" value="F:iron ion binding"/>
    <property type="evidence" value="ECO:0007669"/>
    <property type="project" value="UniProtKB-UniRule"/>
</dbReference>
<dbReference type="SUPFAM" id="SSF89360">
    <property type="entry name" value="HesB-like domain"/>
    <property type="match status" value="1"/>
</dbReference>
<keyword evidence="3 4" id="KW-0411">Iron-sulfur</keyword>
<feature type="binding site" evidence="4">
    <location>
        <position position="105"/>
    </location>
    <ligand>
        <name>iron-sulfur cluster</name>
        <dbReference type="ChEBI" id="CHEBI:30408"/>
    </ligand>
</feature>
<evidence type="ECO:0000313" key="7">
    <source>
        <dbReference type="Proteomes" id="UP000295724"/>
    </source>
</evidence>
<dbReference type="NCBIfam" id="NF010147">
    <property type="entry name" value="PRK13623.1"/>
    <property type="match status" value="1"/>
</dbReference>
<comment type="cofactor">
    <cofactor evidence="4">
        <name>iron-sulfur cluster</name>
        <dbReference type="ChEBI" id="CHEBI:30408"/>
    </cofactor>
    <text evidence="4">Binds 1 iron-sulfur cluster per subunit.</text>
</comment>
<comment type="similarity">
    <text evidence="4">Belongs to the HesB/IscA family.</text>
</comment>
<dbReference type="Proteomes" id="UP000295724">
    <property type="component" value="Unassembled WGS sequence"/>
</dbReference>
<dbReference type="GO" id="GO:0016226">
    <property type="term" value="P:iron-sulfur cluster assembly"/>
    <property type="evidence" value="ECO:0007669"/>
    <property type="project" value="UniProtKB-UniRule"/>
</dbReference>
<dbReference type="InterPro" id="IPR017870">
    <property type="entry name" value="FeS_cluster_insertion_CS"/>
</dbReference>
<dbReference type="GO" id="GO:0051537">
    <property type="term" value="F:2 iron, 2 sulfur cluster binding"/>
    <property type="evidence" value="ECO:0007669"/>
    <property type="project" value="TreeGrafter"/>
</dbReference>
<dbReference type="OrthoDB" id="9801228at2"/>
<dbReference type="HAMAP" id="MF_01380">
    <property type="entry name" value="Fe_S_insert_ErpA"/>
    <property type="match status" value="1"/>
</dbReference>
<comment type="function">
    <text evidence="4">Required for insertion of 4Fe-4S clusters for at least IspG.</text>
</comment>
<feature type="domain" description="Core" evidence="5">
    <location>
        <begin position="6"/>
        <end position="106"/>
    </location>
</feature>
<organism evidence="6 7">
    <name type="scientific">Marinicella litoralis</name>
    <dbReference type="NCBI Taxonomy" id="644220"/>
    <lineage>
        <taxon>Bacteria</taxon>
        <taxon>Pseudomonadati</taxon>
        <taxon>Pseudomonadota</taxon>
        <taxon>Gammaproteobacteria</taxon>
        <taxon>Lysobacterales</taxon>
        <taxon>Marinicellaceae</taxon>
        <taxon>Marinicella</taxon>
    </lineage>
</organism>
<dbReference type="InterPro" id="IPR023063">
    <property type="entry name" value="ErpA_proteobact"/>
</dbReference>
<feature type="binding site" evidence="4">
    <location>
        <position position="103"/>
    </location>
    <ligand>
        <name>iron-sulfur cluster</name>
        <dbReference type="ChEBI" id="CHEBI:30408"/>
    </ligand>
</feature>
<keyword evidence="1 4" id="KW-0479">Metal-binding</keyword>
<evidence type="ECO:0000256" key="2">
    <source>
        <dbReference type="ARBA" id="ARBA00023004"/>
    </source>
</evidence>
<protein>
    <recommendedName>
        <fullName evidence="4">Iron-sulfur cluster insertion protein ErpA</fullName>
    </recommendedName>
</protein>
<dbReference type="PROSITE" id="PS01152">
    <property type="entry name" value="HESB"/>
    <property type="match status" value="1"/>
</dbReference>
<dbReference type="FunFam" id="2.60.300.12:FF:000002">
    <property type="entry name" value="Iron-sulfur cluster insertion protein ErpA"/>
    <property type="match status" value="1"/>
</dbReference>
<evidence type="ECO:0000313" key="6">
    <source>
        <dbReference type="EMBL" id="TDR23426.1"/>
    </source>
</evidence>
<dbReference type="EMBL" id="SNZB01000001">
    <property type="protein sequence ID" value="TDR23426.1"/>
    <property type="molecule type" value="Genomic_DNA"/>
</dbReference>
<dbReference type="InterPro" id="IPR000361">
    <property type="entry name" value="ATAP_core_dom"/>
</dbReference>
<dbReference type="RefSeq" id="WP_099017929.1">
    <property type="nucleotide sequence ID" value="NZ_NIHB01000001.1"/>
</dbReference>
<evidence type="ECO:0000256" key="3">
    <source>
        <dbReference type="ARBA" id="ARBA00023014"/>
    </source>
</evidence>
<comment type="subunit">
    <text evidence="4">Homodimer.</text>
</comment>
<dbReference type="GO" id="GO:0051539">
    <property type="term" value="F:4 iron, 4 sulfur cluster binding"/>
    <property type="evidence" value="ECO:0007669"/>
    <property type="project" value="TreeGrafter"/>
</dbReference>
<name>A0A4R6XUD6_9GAMM</name>
<keyword evidence="7" id="KW-1185">Reference proteome</keyword>
<proteinExistence type="inferred from homology"/>
<dbReference type="PANTHER" id="PTHR43011:SF1">
    <property type="entry name" value="IRON-SULFUR CLUSTER ASSEMBLY 2 HOMOLOG, MITOCHONDRIAL"/>
    <property type="match status" value="1"/>
</dbReference>
<gene>
    <name evidence="4" type="primary">erpA</name>
    <name evidence="6" type="ORF">C8D91_0287</name>
</gene>
<dbReference type="Pfam" id="PF01521">
    <property type="entry name" value="Fe-S_biosyn"/>
    <property type="match status" value="1"/>
</dbReference>
<comment type="caution">
    <text evidence="6">The sequence shown here is derived from an EMBL/GenBank/DDBJ whole genome shotgun (WGS) entry which is preliminary data.</text>
</comment>
<dbReference type="InterPro" id="IPR016092">
    <property type="entry name" value="ATAP"/>
</dbReference>
<dbReference type="NCBIfam" id="TIGR00049">
    <property type="entry name" value="iron-sulfur cluster assembly accessory protein"/>
    <property type="match status" value="1"/>
</dbReference>
<accession>A0A4R6XUD6</accession>
<feature type="binding site" evidence="4">
    <location>
        <position position="39"/>
    </location>
    <ligand>
        <name>iron-sulfur cluster</name>
        <dbReference type="ChEBI" id="CHEBI:30408"/>
    </ligand>
</feature>